<keyword evidence="2" id="KW-0812">Transmembrane</keyword>
<feature type="transmembrane region" description="Helical" evidence="2">
    <location>
        <begin position="63"/>
        <end position="80"/>
    </location>
</feature>
<protein>
    <recommendedName>
        <fullName evidence="5">Amino acid transporter transmembrane domain-containing protein</fullName>
    </recommendedName>
</protein>
<evidence type="ECO:0000256" key="2">
    <source>
        <dbReference type="SAM" id="Phobius"/>
    </source>
</evidence>
<accession>A0A6A4B181</accession>
<organism evidence="3 4">
    <name type="scientific">Phytophthora rubi</name>
    <dbReference type="NCBI Taxonomy" id="129364"/>
    <lineage>
        <taxon>Eukaryota</taxon>
        <taxon>Sar</taxon>
        <taxon>Stramenopiles</taxon>
        <taxon>Oomycota</taxon>
        <taxon>Peronosporomycetes</taxon>
        <taxon>Peronosporales</taxon>
        <taxon>Peronosporaceae</taxon>
        <taxon>Phytophthora</taxon>
    </lineage>
</organism>
<evidence type="ECO:0000313" key="3">
    <source>
        <dbReference type="EMBL" id="KAE9266237.1"/>
    </source>
</evidence>
<feature type="region of interest" description="Disordered" evidence="1">
    <location>
        <begin position="134"/>
        <end position="158"/>
    </location>
</feature>
<dbReference type="EMBL" id="QXFT01007482">
    <property type="protein sequence ID" value="KAE9266237.1"/>
    <property type="molecule type" value="Genomic_DNA"/>
</dbReference>
<feature type="compositionally biased region" description="Basic and acidic residues" evidence="1">
    <location>
        <begin position="147"/>
        <end position="158"/>
    </location>
</feature>
<name>A0A6A4B181_9STRA</name>
<feature type="transmembrane region" description="Helical" evidence="2">
    <location>
        <begin position="175"/>
        <end position="192"/>
    </location>
</feature>
<reference evidence="3 4" key="1">
    <citation type="submission" date="2018-08" db="EMBL/GenBank/DDBJ databases">
        <title>Genomic investigation of the strawberry pathogen Phytophthora fragariae indicates pathogenicity is determined by transcriptional variation in three key races.</title>
        <authorList>
            <person name="Adams T.M."/>
            <person name="Armitage A.D."/>
            <person name="Sobczyk M.K."/>
            <person name="Bates H.J."/>
            <person name="Dunwell J.M."/>
            <person name="Nellist C.F."/>
            <person name="Harrison R.J."/>
        </authorList>
    </citation>
    <scope>NUCLEOTIDE SEQUENCE [LARGE SCALE GENOMIC DNA]</scope>
    <source>
        <strain evidence="3 4">SCRP333</strain>
    </source>
</reference>
<feature type="transmembrane region" description="Helical" evidence="2">
    <location>
        <begin position="86"/>
        <end position="109"/>
    </location>
</feature>
<proteinExistence type="predicted"/>
<keyword evidence="2" id="KW-1133">Transmembrane helix</keyword>
<keyword evidence="4" id="KW-1185">Reference proteome</keyword>
<keyword evidence="2" id="KW-0472">Membrane</keyword>
<comment type="caution">
    <text evidence="3">The sequence shown here is derived from an EMBL/GenBank/DDBJ whole genome shotgun (WGS) entry which is preliminary data.</text>
</comment>
<evidence type="ECO:0000256" key="1">
    <source>
        <dbReference type="SAM" id="MobiDB-lite"/>
    </source>
</evidence>
<gene>
    <name evidence="3" type="ORF">PR003_g32191</name>
</gene>
<dbReference type="Proteomes" id="UP000434957">
    <property type="component" value="Unassembled WGS sequence"/>
</dbReference>
<evidence type="ECO:0008006" key="5">
    <source>
        <dbReference type="Google" id="ProtNLM"/>
    </source>
</evidence>
<dbReference type="AlphaFoldDB" id="A0A6A4B181"/>
<sequence>MALVVLPRPVCLVPTRHPSVQFPELKFSQVTGVFGNLLLADGAGIVIPDLQCQHSDLSRMPRVVGVSVGLIARIFLMLTTSTAGVVYLFVQLNITVAFAVIVNPAFYIAKRHAQEKTARPRELRELRVDCHAKRDRRRAAPQLQDVGGRRRERAQGRRLGDDRVTRGLLNTVKYVVLRVAIVVVLVVLVIVFKDHFSDFADFVGASDASTKSWASVISVLMAFTTKPVEPMGTRPSMHC</sequence>
<evidence type="ECO:0000313" key="4">
    <source>
        <dbReference type="Proteomes" id="UP000434957"/>
    </source>
</evidence>